<dbReference type="InterPro" id="IPR011014">
    <property type="entry name" value="MscS_channel_TM-2"/>
</dbReference>
<keyword evidence="6 7" id="KW-0472">Membrane</keyword>
<evidence type="ECO:0000313" key="11">
    <source>
        <dbReference type="Proteomes" id="UP000183257"/>
    </source>
</evidence>
<gene>
    <name evidence="10" type="ORF">SAMN05660313_03151</name>
</gene>
<dbReference type="SUPFAM" id="SSF82861">
    <property type="entry name" value="Mechanosensitive channel protein MscS (YggB), transmembrane region"/>
    <property type="match status" value="1"/>
</dbReference>
<dbReference type="InterPro" id="IPR023408">
    <property type="entry name" value="MscS_beta-dom_sf"/>
</dbReference>
<evidence type="ECO:0000256" key="7">
    <source>
        <dbReference type="SAM" id="Phobius"/>
    </source>
</evidence>
<keyword evidence="5 7" id="KW-1133">Transmembrane helix</keyword>
<name>A0A1K1R0P6_9FLAO</name>
<dbReference type="RefSeq" id="WP_072304770.1">
    <property type="nucleotide sequence ID" value="NZ_FPIY01000006.1"/>
</dbReference>
<dbReference type="Gene3D" id="2.30.30.60">
    <property type="match status" value="1"/>
</dbReference>
<sequence>MQAEELDIFGKYLQIATDKAVFFLPRIIGAGLVVWIGFKIIKKVLKMVGVALEKTGISKTLRPFVSSLVGVVLKGTALFIAASIVGADLTGLMAILAAVGFAVGMALQGSLGNFASGILILTLKPYKIDDWIQLEDKFGRVSEIGIFSTDIITPGNKVLIIPNSKITDSVVTNYSEKGMIRLELLVTMPYSESFPKVETIIIDALLELPGVLKDPIPDIGIQTFDTHTIQLLVRPFVNPDDYWPVTFEANKAIKNAFSKHGIQVAYSEGVEMGSIGD</sequence>
<dbReference type="SUPFAM" id="SSF50182">
    <property type="entry name" value="Sm-like ribonucleoproteins"/>
    <property type="match status" value="1"/>
</dbReference>
<feature type="domain" description="Mechanosensitive ion channel MscS C-terminal" evidence="9">
    <location>
        <begin position="186"/>
        <end position="263"/>
    </location>
</feature>
<dbReference type="OrthoDB" id="9809206at2"/>
<evidence type="ECO:0000256" key="5">
    <source>
        <dbReference type="ARBA" id="ARBA00022989"/>
    </source>
</evidence>
<dbReference type="Gene3D" id="1.10.287.1260">
    <property type="match status" value="1"/>
</dbReference>
<dbReference type="InterPro" id="IPR011066">
    <property type="entry name" value="MscS_channel_C_sf"/>
</dbReference>
<comment type="similarity">
    <text evidence="2">Belongs to the MscS (TC 1.A.23) family.</text>
</comment>
<keyword evidence="4 7" id="KW-0812">Transmembrane</keyword>
<dbReference type="STRING" id="76595.SAMN05660313_03151"/>
<dbReference type="Pfam" id="PF05552">
    <property type="entry name" value="MS_channel_1st_1"/>
    <property type="match status" value="1"/>
</dbReference>
<dbReference type="GO" id="GO:0008381">
    <property type="term" value="F:mechanosensitive monoatomic ion channel activity"/>
    <property type="evidence" value="ECO:0007669"/>
    <property type="project" value="InterPro"/>
</dbReference>
<feature type="domain" description="Mechanosensitive ion channel MscS" evidence="8">
    <location>
        <begin position="110"/>
        <end position="175"/>
    </location>
</feature>
<dbReference type="Pfam" id="PF00924">
    <property type="entry name" value="MS_channel_2nd"/>
    <property type="match status" value="1"/>
</dbReference>
<dbReference type="InterPro" id="IPR008910">
    <property type="entry name" value="MSC_TM_helix"/>
</dbReference>
<dbReference type="Proteomes" id="UP000183257">
    <property type="component" value="Unassembled WGS sequence"/>
</dbReference>
<proteinExistence type="inferred from homology"/>
<evidence type="ECO:0000256" key="3">
    <source>
        <dbReference type="ARBA" id="ARBA00022475"/>
    </source>
</evidence>
<organism evidence="10 11">
    <name type="scientific">Cellulophaga fucicola</name>
    <dbReference type="NCBI Taxonomy" id="76595"/>
    <lineage>
        <taxon>Bacteria</taxon>
        <taxon>Pseudomonadati</taxon>
        <taxon>Bacteroidota</taxon>
        <taxon>Flavobacteriia</taxon>
        <taxon>Flavobacteriales</taxon>
        <taxon>Flavobacteriaceae</taxon>
        <taxon>Cellulophaga</taxon>
    </lineage>
</organism>
<evidence type="ECO:0000256" key="2">
    <source>
        <dbReference type="ARBA" id="ARBA00008017"/>
    </source>
</evidence>
<dbReference type="PANTHER" id="PTHR30221:SF1">
    <property type="entry name" value="SMALL-CONDUCTANCE MECHANOSENSITIVE CHANNEL"/>
    <property type="match status" value="1"/>
</dbReference>
<dbReference type="InterPro" id="IPR045275">
    <property type="entry name" value="MscS_archaea/bacteria_type"/>
</dbReference>
<dbReference type="SUPFAM" id="SSF82689">
    <property type="entry name" value="Mechanosensitive channel protein MscS (YggB), C-terminal domain"/>
    <property type="match status" value="1"/>
</dbReference>
<evidence type="ECO:0000259" key="9">
    <source>
        <dbReference type="Pfam" id="PF21082"/>
    </source>
</evidence>
<feature type="transmembrane region" description="Helical" evidence="7">
    <location>
        <begin position="64"/>
        <end position="86"/>
    </location>
</feature>
<feature type="transmembrane region" description="Helical" evidence="7">
    <location>
        <begin position="92"/>
        <end position="121"/>
    </location>
</feature>
<dbReference type="EMBL" id="FPIY01000006">
    <property type="protein sequence ID" value="SFW65597.1"/>
    <property type="molecule type" value="Genomic_DNA"/>
</dbReference>
<evidence type="ECO:0000259" key="8">
    <source>
        <dbReference type="Pfam" id="PF00924"/>
    </source>
</evidence>
<dbReference type="InterPro" id="IPR010920">
    <property type="entry name" value="LSM_dom_sf"/>
</dbReference>
<dbReference type="GO" id="GO:0005886">
    <property type="term" value="C:plasma membrane"/>
    <property type="evidence" value="ECO:0007669"/>
    <property type="project" value="UniProtKB-SubCell"/>
</dbReference>
<accession>A0A1K1R0P6</accession>
<dbReference type="InterPro" id="IPR049278">
    <property type="entry name" value="MS_channel_C"/>
</dbReference>
<feature type="transmembrane region" description="Helical" evidence="7">
    <location>
        <begin position="20"/>
        <end position="38"/>
    </location>
</feature>
<evidence type="ECO:0000313" key="10">
    <source>
        <dbReference type="EMBL" id="SFW65597.1"/>
    </source>
</evidence>
<comment type="subcellular location">
    <subcellularLocation>
        <location evidence="1">Cell membrane</location>
        <topology evidence="1">Multi-pass membrane protein</topology>
    </subcellularLocation>
</comment>
<keyword evidence="11" id="KW-1185">Reference proteome</keyword>
<dbReference type="Pfam" id="PF21082">
    <property type="entry name" value="MS_channel_3rd"/>
    <property type="match status" value="1"/>
</dbReference>
<dbReference type="InterPro" id="IPR006685">
    <property type="entry name" value="MscS_channel_2nd"/>
</dbReference>
<protein>
    <submittedName>
        <fullName evidence="10">Small conductance mechanosensitive channel</fullName>
    </submittedName>
</protein>
<evidence type="ECO:0000256" key="4">
    <source>
        <dbReference type="ARBA" id="ARBA00022692"/>
    </source>
</evidence>
<dbReference type="Gene3D" id="3.30.70.100">
    <property type="match status" value="1"/>
</dbReference>
<evidence type="ECO:0000256" key="1">
    <source>
        <dbReference type="ARBA" id="ARBA00004651"/>
    </source>
</evidence>
<dbReference type="PANTHER" id="PTHR30221">
    <property type="entry name" value="SMALL-CONDUCTANCE MECHANOSENSITIVE CHANNEL"/>
    <property type="match status" value="1"/>
</dbReference>
<keyword evidence="3" id="KW-1003">Cell membrane</keyword>
<dbReference type="AlphaFoldDB" id="A0A1K1R0P6"/>
<reference evidence="11" key="1">
    <citation type="submission" date="2016-11" db="EMBL/GenBank/DDBJ databases">
        <authorList>
            <person name="Varghese N."/>
            <person name="Submissions S."/>
        </authorList>
    </citation>
    <scope>NUCLEOTIDE SEQUENCE [LARGE SCALE GENOMIC DNA]</scope>
    <source>
        <strain evidence="11">DSM 24786</strain>
    </source>
</reference>
<evidence type="ECO:0000256" key="6">
    <source>
        <dbReference type="ARBA" id="ARBA00023136"/>
    </source>
</evidence>